<sequence length="429" mass="47388">MRKFIILASLVVCCVAAPTSPQSSIEGKDHDILLDRPSPINPDVPSDPKPEEKITKIIDPKEIVKYKREIENDPYEHISRFAPTAHPAKQIVENESQESSEHSAVGDSIHHRQKRERTQGKDTPKSVKAPVTSQKPAAKKDSRKQSRSRNTPSAAQAKKSSVPVPAPARDLPRSRQRRQVDPHLIGASTVAISPLIYHEEEEKPHDEEVQSEVHSQESASGTTNSAESAAHKSEEHTHVAPATTVKRDIPVPLVPKYHHPEESPKSDEKPAEQPQHVEEDYHNKNDKTKSSESDESDESSENSKEKTPVLAAQNHQLIHPTIPPQLPEQQQSQPHLQVPQVAIHADNAEVHLGAPTLAGEPGQVHNSALGSPLVSNTNPIDDLNDKPLVEELATIKPTQIIEYETPANEETVQIKHPIPVAELFSRHKP</sequence>
<dbReference type="AlphaFoldDB" id="W8CBI5"/>
<feature type="compositionally biased region" description="Basic and acidic residues" evidence="1">
    <location>
        <begin position="229"/>
        <end position="238"/>
    </location>
</feature>
<feature type="compositionally biased region" description="Basic and acidic residues" evidence="1">
    <location>
        <begin position="258"/>
        <end position="292"/>
    </location>
</feature>
<reference evidence="3" key="1">
    <citation type="submission" date="2013-07" db="EMBL/GenBank/DDBJ databases">
        <authorList>
            <person name="Geib S."/>
        </authorList>
    </citation>
    <scope>NUCLEOTIDE SEQUENCE</scope>
</reference>
<evidence type="ECO:0000256" key="1">
    <source>
        <dbReference type="SAM" id="MobiDB-lite"/>
    </source>
</evidence>
<dbReference type="EMBL" id="GAMC01004766">
    <property type="protein sequence ID" value="JAC01790.1"/>
    <property type="molecule type" value="mRNA"/>
</dbReference>
<protein>
    <submittedName>
        <fullName evidence="3">Uncharacterized protein</fullName>
    </submittedName>
</protein>
<dbReference type="GeneID" id="101460377"/>
<feature type="region of interest" description="Disordered" evidence="1">
    <location>
        <begin position="77"/>
        <end position="337"/>
    </location>
</feature>
<feature type="compositionally biased region" description="Polar residues" evidence="1">
    <location>
        <begin position="364"/>
        <end position="379"/>
    </location>
</feature>
<feature type="region of interest" description="Disordered" evidence="1">
    <location>
        <begin position="20"/>
        <end position="52"/>
    </location>
</feature>
<feature type="signal peptide" evidence="2">
    <location>
        <begin position="1"/>
        <end position="16"/>
    </location>
</feature>
<feature type="compositionally biased region" description="Basic and acidic residues" evidence="1">
    <location>
        <begin position="116"/>
        <end position="125"/>
    </location>
</feature>
<feature type="region of interest" description="Disordered" evidence="1">
    <location>
        <begin position="355"/>
        <end position="382"/>
    </location>
</feature>
<evidence type="ECO:0000313" key="3">
    <source>
        <dbReference type="EMBL" id="JAC01790.1"/>
    </source>
</evidence>
<dbReference type="RefSeq" id="XP_004526777.1">
    <property type="nucleotide sequence ID" value="XM_004526720.3"/>
</dbReference>
<feature type="chain" id="PRO_5004907043" evidence="2">
    <location>
        <begin position="17"/>
        <end position="429"/>
    </location>
</feature>
<accession>W8CBI5</accession>
<dbReference type="OrthoDB" id="8054348at2759"/>
<feature type="compositionally biased region" description="Basic and acidic residues" evidence="1">
    <location>
        <begin position="170"/>
        <end position="181"/>
    </location>
</feature>
<feature type="compositionally biased region" description="Low complexity" evidence="1">
    <location>
        <begin position="327"/>
        <end position="337"/>
    </location>
</feature>
<organism evidence="3">
    <name type="scientific">Ceratitis capitata</name>
    <name type="common">Mediterranean fruit fly</name>
    <name type="synonym">Tephritis capitata</name>
    <dbReference type="NCBI Taxonomy" id="7213"/>
    <lineage>
        <taxon>Eukaryota</taxon>
        <taxon>Metazoa</taxon>
        <taxon>Ecdysozoa</taxon>
        <taxon>Arthropoda</taxon>
        <taxon>Hexapoda</taxon>
        <taxon>Insecta</taxon>
        <taxon>Pterygota</taxon>
        <taxon>Neoptera</taxon>
        <taxon>Endopterygota</taxon>
        <taxon>Diptera</taxon>
        <taxon>Brachycera</taxon>
        <taxon>Muscomorpha</taxon>
        <taxon>Tephritoidea</taxon>
        <taxon>Tephritidae</taxon>
        <taxon>Ceratitis</taxon>
        <taxon>Ceratitis</taxon>
    </lineage>
</organism>
<dbReference type="KEGG" id="ccat:101460377"/>
<reference evidence="3" key="2">
    <citation type="journal article" date="2014" name="BMC Genomics">
        <title>A genomic perspective to assessing quality of mass-reared SIT flies used in Mediterranean fruit fly (Ceratitis capitata) eradication in California.</title>
        <authorList>
            <person name="Calla B."/>
            <person name="Hall B."/>
            <person name="Hou S."/>
            <person name="Geib S.M."/>
        </authorList>
    </citation>
    <scope>NUCLEOTIDE SEQUENCE</scope>
</reference>
<evidence type="ECO:0000256" key="2">
    <source>
        <dbReference type="SAM" id="SignalP"/>
    </source>
</evidence>
<proteinExistence type="evidence at transcript level"/>
<feature type="compositionally biased region" description="Basic and acidic residues" evidence="1">
    <location>
        <begin position="197"/>
        <end position="208"/>
    </location>
</feature>
<name>W8CBI5_CERCA</name>
<keyword evidence="2" id="KW-0732">Signal</keyword>